<protein>
    <submittedName>
        <fullName evidence="2">Uncharacterized protein</fullName>
    </submittedName>
</protein>
<gene>
    <name evidence="1" type="ORF">FME351_LOCUS6685</name>
    <name evidence="2" type="ORF">TSG867_LOCUS20340</name>
</gene>
<evidence type="ECO:0000313" key="3">
    <source>
        <dbReference type="Proteomes" id="UP000663862"/>
    </source>
</evidence>
<evidence type="ECO:0000313" key="1">
    <source>
        <dbReference type="EMBL" id="CAF3374799.1"/>
    </source>
</evidence>
<dbReference type="AlphaFoldDB" id="A0A820UVE7"/>
<proteinExistence type="predicted"/>
<comment type="caution">
    <text evidence="2">The sequence shown here is derived from an EMBL/GenBank/DDBJ whole genome shotgun (WGS) entry which is preliminary data.</text>
</comment>
<reference evidence="2" key="1">
    <citation type="submission" date="2021-02" db="EMBL/GenBank/DDBJ databases">
        <authorList>
            <person name="Nowell W R."/>
        </authorList>
    </citation>
    <scope>NUCLEOTIDE SEQUENCE</scope>
</reference>
<dbReference type="EMBL" id="CAJNYU010000564">
    <property type="protein sequence ID" value="CAF3374799.1"/>
    <property type="molecule type" value="Genomic_DNA"/>
</dbReference>
<accession>A0A820UVE7</accession>
<name>A0A820UVE7_9BILA</name>
<organism evidence="2 3">
    <name type="scientific">Rotaria socialis</name>
    <dbReference type="NCBI Taxonomy" id="392032"/>
    <lineage>
        <taxon>Eukaryota</taxon>
        <taxon>Metazoa</taxon>
        <taxon>Spiralia</taxon>
        <taxon>Gnathifera</taxon>
        <taxon>Rotifera</taxon>
        <taxon>Eurotatoria</taxon>
        <taxon>Bdelloidea</taxon>
        <taxon>Philodinida</taxon>
        <taxon>Philodinidae</taxon>
        <taxon>Rotaria</taxon>
    </lineage>
</organism>
<dbReference type="Proteomes" id="UP000663862">
    <property type="component" value="Unassembled WGS sequence"/>
</dbReference>
<sequence>MATSNSLSILDIQMDHFGSSPDRIATKGLNSCVAIVVFLNPGGRIFVEHRSDVYFPNDLNLQNLDRCFENICKHIEIISPESNIQGILMLGGLHDEQRSLKLQDCINQLVAIRIGINDNTKSRYYRQLFSNIMCNDVCFSFSIPEDKKETYW</sequence>
<evidence type="ECO:0000313" key="2">
    <source>
        <dbReference type="EMBL" id="CAF4491375.1"/>
    </source>
</evidence>
<dbReference type="Proteomes" id="UP000663869">
    <property type="component" value="Unassembled WGS sequence"/>
</dbReference>
<dbReference type="EMBL" id="CAJOBQ010001485">
    <property type="protein sequence ID" value="CAF4491375.1"/>
    <property type="molecule type" value="Genomic_DNA"/>
</dbReference>